<feature type="region of interest" description="Disordered" evidence="1">
    <location>
        <begin position="107"/>
        <end position="209"/>
    </location>
</feature>
<feature type="compositionally biased region" description="Polar residues" evidence="1">
    <location>
        <begin position="185"/>
        <end position="200"/>
    </location>
</feature>
<feature type="compositionally biased region" description="Low complexity" evidence="1">
    <location>
        <begin position="244"/>
        <end position="256"/>
    </location>
</feature>
<feature type="region of interest" description="Disordered" evidence="1">
    <location>
        <begin position="228"/>
        <end position="258"/>
    </location>
</feature>
<evidence type="ECO:0000256" key="1">
    <source>
        <dbReference type="SAM" id="MobiDB-lite"/>
    </source>
</evidence>
<feature type="compositionally biased region" description="Polar residues" evidence="1">
    <location>
        <begin position="360"/>
        <end position="382"/>
    </location>
</feature>
<dbReference type="EMBL" id="JBAMIC010000014">
    <property type="protein sequence ID" value="KAK7096323.1"/>
    <property type="molecule type" value="Genomic_DNA"/>
</dbReference>
<proteinExistence type="predicted"/>
<accession>A0AAN9AZK2</accession>
<sequence length="907" mass="92420">MPTVLEKTEPTVPETTPTLLPETTTQAPQPQTAADTLSAVDTLSAAAAGSLKIDDILINLAVEQILRQMRNSVGDKALLFSEANRIPQSAALDASLQSVAGKVEQSAPASISAQENQPALGMSSDQEIQPAPGMSSGQEIQPAPGMSSGQEIQPAPGMSSGQEIQPAPGMSSGQEIQPAPGTSGGQWENQPALASSGVQASSPSTTSPLLSGFNSEWVGAEVPGAMVDPASTGAGQSASPSVNAAVTTPAPAGGPVQDVASQTIPQTEQLAATQTTATSFEATRDEVLQSIANLLRLHPELLEQLRPSPPSVLTQGSQSLAAGQGSAFNSAQTSSPGGLDTGNTSPSAGQAVASDPNAPAASSTGMESTPASSGLQGSTSLPAANTQTASFQFSLDLPSSANSSAPVQPDGTFQPAAASSASPSSASVDLALAGPNGPGGSVATAPVASTIAPNFDVMTAMQDPFFAHLMEAHIHQLMTQTNHLQHPNATAAPWTPGTFDLNASMQDPSFVALLDGHLHTLMKEGKALFSPPAAVTTSATTTASPGVGMASTVSGVIKTDLPVSNAMNMVTSTPAAPAAAAAPTFSLAEAMKDPNFVTMMESYINNVIMQNQQQTSTNISSATTPSIPSATTPSILSASTLAPVANTTAVPAPPSTTDLTALFNMIPNGTLTQADRSTILSMLTSTFQPKRNPASPSLPAVSQATFHNMEEVYYILRYLRPTQPTVLGQIKYLLQVNPPRGVLPNPATFTQVNTPQLLKLGVPVTNQQETNVVGTSINVLARVYGLTVEQTLKLLSGAHPGSLVRVVTTPKPAPTGTGTPLTKTGTATPLNATGTPLKGTGTPLTSTNAAATITPTGATTVAPMMLITAEPTEAPEPGDPGFIEHFFRLGGNITAEHLIVLQEMAMV</sequence>
<evidence type="ECO:0000313" key="3">
    <source>
        <dbReference type="Proteomes" id="UP001374579"/>
    </source>
</evidence>
<feature type="region of interest" description="Disordered" evidence="1">
    <location>
        <begin position="400"/>
        <end position="421"/>
    </location>
</feature>
<gene>
    <name evidence="2" type="ORF">V1264_005627</name>
</gene>
<feature type="compositionally biased region" description="Polar residues" evidence="1">
    <location>
        <begin position="107"/>
        <end position="127"/>
    </location>
</feature>
<organism evidence="2 3">
    <name type="scientific">Littorina saxatilis</name>
    <dbReference type="NCBI Taxonomy" id="31220"/>
    <lineage>
        <taxon>Eukaryota</taxon>
        <taxon>Metazoa</taxon>
        <taxon>Spiralia</taxon>
        <taxon>Lophotrochozoa</taxon>
        <taxon>Mollusca</taxon>
        <taxon>Gastropoda</taxon>
        <taxon>Caenogastropoda</taxon>
        <taxon>Littorinimorpha</taxon>
        <taxon>Littorinoidea</taxon>
        <taxon>Littorinidae</taxon>
        <taxon>Littorina</taxon>
    </lineage>
</organism>
<protein>
    <submittedName>
        <fullName evidence="2">Uncharacterized protein</fullName>
    </submittedName>
</protein>
<feature type="region of interest" description="Disordered" evidence="1">
    <location>
        <begin position="1"/>
        <end position="28"/>
    </location>
</feature>
<reference evidence="2 3" key="1">
    <citation type="submission" date="2024-02" db="EMBL/GenBank/DDBJ databases">
        <title>Chromosome-scale genome assembly of the rough periwinkle Littorina saxatilis.</title>
        <authorList>
            <person name="De Jode A."/>
            <person name="Faria R."/>
            <person name="Formenti G."/>
            <person name="Sims Y."/>
            <person name="Smith T.P."/>
            <person name="Tracey A."/>
            <person name="Wood J.M.D."/>
            <person name="Zagrodzka Z.B."/>
            <person name="Johannesson K."/>
            <person name="Butlin R.K."/>
            <person name="Leder E.H."/>
        </authorList>
    </citation>
    <scope>NUCLEOTIDE SEQUENCE [LARGE SCALE GENOMIC DNA]</scope>
    <source>
        <strain evidence="2">Snail1</strain>
        <tissue evidence="2">Muscle</tissue>
    </source>
</reference>
<feature type="region of interest" description="Disordered" evidence="1">
    <location>
        <begin position="809"/>
        <end position="845"/>
    </location>
</feature>
<comment type="caution">
    <text evidence="2">The sequence shown here is derived from an EMBL/GenBank/DDBJ whole genome shotgun (WGS) entry which is preliminary data.</text>
</comment>
<name>A0AAN9AZK2_9CAEN</name>
<evidence type="ECO:0000313" key="2">
    <source>
        <dbReference type="EMBL" id="KAK7096323.1"/>
    </source>
</evidence>
<dbReference type="Proteomes" id="UP001374579">
    <property type="component" value="Unassembled WGS sequence"/>
</dbReference>
<feature type="compositionally biased region" description="Polar residues" evidence="1">
    <location>
        <begin position="233"/>
        <end position="242"/>
    </location>
</feature>
<dbReference type="AlphaFoldDB" id="A0AAN9AZK2"/>
<feature type="region of interest" description="Disordered" evidence="1">
    <location>
        <begin position="306"/>
        <end position="382"/>
    </location>
</feature>
<keyword evidence="3" id="KW-1185">Reference proteome</keyword>
<feature type="compositionally biased region" description="Polar residues" evidence="1">
    <location>
        <begin position="311"/>
        <end position="348"/>
    </location>
</feature>